<reference evidence="2 3" key="1">
    <citation type="submission" date="2020-05" db="EMBL/GenBank/DDBJ databases">
        <title>Identification and distribution of gene clusters putatively required for synthesis of sphingolipid metabolism inhibitors in phylogenetically diverse species of the filamentous fungus Fusarium.</title>
        <authorList>
            <person name="Kim H.-S."/>
            <person name="Busman M."/>
            <person name="Brown D.W."/>
            <person name="Divon H."/>
            <person name="Uhlig S."/>
            <person name="Proctor R.H."/>
        </authorList>
    </citation>
    <scope>NUCLEOTIDE SEQUENCE [LARGE SCALE GENOMIC DNA]</scope>
    <source>
        <strain evidence="2 3">NRRL 66333</strain>
    </source>
</reference>
<proteinExistence type="predicted"/>
<accession>A0A8H5L9Z0</accession>
<dbReference type="RefSeq" id="XP_036532518.1">
    <property type="nucleotide sequence ID" value="XM_036676758.1"/>
</dbReference>
<comment type="caution">
    <text evidence="2">The sequence shown here is derived from an EMBL/GenBank/DDBJ whole genome shotgun (WGS) entry which is preliminary data.</text>
</comment>
<organism evidence="2 3">
    <name type="scientific">Gibberella subglutinans</name>
    <name type="common">Fusarium subglutinans</name>
    <dbReference type="NCBI Taxonomy" id="42677"/>
    <lineage>
        <taxon>Eukaryota</taxon>
        <taxon>Fungi</taxon>
        <taxon>Dikarya</taxon>
        <taxon>Ascomycota</taxon>
        <taxon>Pezizomycotina</taxon>
        <taxon>Sordariomycetes</taxon>
        <taxon>Hypocreomycetidae</taxon>
        <taxon>Hypocreales</taxon>
        <taxon>Nectriaceae</taxon>
        <taxon>Fusarium</taxon>
        <taxon>Fusarium fujikuroi species complex</taxon>
    </lineage>
</organism>
<dbReference type="GeneID" id="59311476"/>
<dbReference type="AlphaFoldDB" id="A0A8H5L9Z0"/>
<keyword evidence="3" id="KW-1185">Reference proteome</keyword>
<dbReference type="EMBL" id="JAAOAV010000244">
    <property type="protein sequence ID" value="KAF5586801.1"/>
    <property type="molecule type" value="Genomic_DNA"/>
</dbReference>
<evidence type="ECO:0000256" key="1">
    <source>
        <dbReference type="SAM" id="MobiDB-lite"/>
    </source>
</evidence>
<dbReference type="Proteomes" id="UP000547976">
    <property type="component" value="Unassembled WGS sequence"/>
</dbReference>
<protein>
    <submittedName>
        <fullName evidence="2">Uncharacterized protein</fullName>
    </submittedName>
</protein>
<gene>
    <name evidence="2" type="ORF">FSUBG_12012</name>
</gene>
<name>A0A8H5L9Z0_GIBSU</name>
<evidence type="ECO:0000313" key="2">
    <source>
        <dbReference type="EMBL" id="KAF5586801.1"/>
    </source>
</evidence>
<feature type="region of interest" description="Disordered" evidence="1">
    <location>
        <begin position="124"/>
        <end position="147"/>
    </location>
</feature>
<evidence type="ECO:0000313" key="3">
    <source>
        <dbReference type="Proteomes" id="UP000547976"/>
    </source>
</evidence>
<sequence>MTSQADPPVVPPADISIDVALEEPDDDDAVTDEQPVDPPLGFPTATRVGRTVLVSWYNAYIRAWTTWGRLAPPRQALHQTPLLSFLVVALNLTAISAASQATKVATKPNRLQASIPSTLAKCQHLPLSGNTSKGSEHPNRSATTQQLVQESLPEWPTAGRNSVVDPCKLKASPKHRDYRMNELVKMNQKLQQQIETYNYVLEISVERNETLHAKNESLKCQLAAWETAAWETRSRSV</sequence>